<dbReference type="KEGG" id="ptkz:JDV02_009294"/>
<evidence type="ECO:0000256" key="1">
    <source>
        <dbReference type="SAM" id="MobiDB-lite"/>
    </source>
</evidence>
<dbReference type="Proteomes" id="UP000829364">
    <property type="component" value="Chromosome 9"/>
</dbReference>
<dbReference type="AlphaFoldDB" id="A0A9Q8QRD6"/>
<feature type="chain" id="PRO_5040326740" description="Secreted protein" evidence="2">
    <location>
        <begin position="25"/>
        <end position="107"/>
    </location>
</feature>
<organism evidence="3 4">
    <name type="scientific">Purpureocillium takamizusanense</name>
    <dbReference type="NCBI Taxonomy" id="2060973"/>
    <lineage>
        <taxon>Eukaryota</taxon>
        <taxon>Fungi</taxon>
        <taxon>Dikarya</taxon>
        <taxon>Ascomycota</taxon>
        <taxon>Pezizomycotina</taxon>
        <taxon>Sordariomycetes</taxon>
        <taxon>Hypocreomycetidae</taxon>
        <taxon>Hypocreales</taxon>
        <taxon>Ophiocordycipitaceae</taxon>
        <taxon>Purpureocillium</taxon>
    </lineage>
</organism>
<feature type="compositionally biased region" description="Basic and acidic residues" evidence="1">
    <location>
        <begin position="60"/>
        <end position="70"/>
    </location>
</feature>
<feature type="region of interest" description="Disordered" evidence="1">
    <location>
        <begin position="23"/>
        <end position="70"/>
    </location>
</feature>
<sequence length="107" mass="11530">MVCGCVCVCVSIIIIIIALPQTDGPHLHHHHLPPRKEEKKKKKKKGKVKDGPRAPSPREPAGRGRIQEEEKNSISRACLALQALSCPALPLEGGGGGEQNKQSSERA</sequence>
<accession>A0A9Q8QRD6</accession>
<name>A0A9Q8QRD6_9HYPO</name>
<evidence type="ECO:0008006" key="5">
    <source>
        <dbReference type="Google" id="ProtNLM"/>
    </source>
</evidence>
<dbReference type="GeneID" id="72071239"/>
<keyword evidence="4" id="KW-1185">Reference proteome</keyword>
<dbReference type="EMBL" id="CP086362">
    <property type="protein sequence ID" value="UNI23476.1"/>
    <property type="molecule type" value="Genomic_DNA"/>
</dbReference>
<reference evidence="3" key="1">
    <citation type="submission" date="2021-11" db="EMBL/GenBank/DDBJ databases">
        <title>Purpureocillium_takamizusanense_genome.</title>
        <authorList>
            <person name="Nguyen N.-H."/>
        </authorList>
    </citation>
    <scope>NUCLEOTIDE SEQUENCE</scope>
    <source>
        <strain evidence="3">PT3</strain>
    </source>
</reference>
<dbReference type="RefSeq" id="XP_047846957.1">
    <property type="nucleotide sequence ID" value="XM_047990947.1"/>
</dbReference>
<feature type="signal peptide" evidence="2">
    <location>
        <begin position="1"/>
        <end position="24"/>
    </location>
</feature>
<protein>
    <recommendedName>
        <fullName evidence="5">Secreted protein</fullName>
    </recommendedName>
</protein>
<evidence type="ECO:0000256" key="2">
    <source>
        <dbReference type="SAM" id="SignalP"/>
    </source>
</evidence>
<feature type="compositionally biased region" description="Basic residues" evidence="1">
    <location>
        <begin position="27"/>
        <end position="47"/>
    </location>
</feature>
<gene>
    <name evidence="3" type="ORF">JDV02_009294</name>
</gene>
<evidence type="ECO:0000313" key="3">
    <source>
        <dbReference type="EMBL" id="UNI23476.1"/>
    </source>
</evidence>
<evidence type="ECO:0000313" key="4">
    <source>
        <dbReference type="Proteomes" id="UP000829364"/>
    </source>
</evidence>
<keyword evidence="2" id="KW-0732">Signal</keyword>
<proteinExistence type="predicted"/>